<reference evidence="7 8" key="1">
    <citation type="submission" date="2019-12" db="EMBL/GenBank/DDBJ databases">
        <title>WGS of CPCC 203550 I12A-02606.</title>
        <authorList>
            <person name="Jiang Z."/>
        </authorList>
    </citation>
    <scope>NUCLEOTIDE SEQUENCE [LARGE SCALE GENOMIC DNA]</scope>
    <source>
        <strain evidence="7 8">I12A-02606</strain>
    </source>
</reference>
<dbReference type="InterPro" id="IPR013149">
    <property type="entry name" value="ADH-like_C"/>
</dbReference>
<evidence type="ECO:0000256" key="5">
    <source>
        <dbReference type="RuleBase" id="RU361277"/>
    </source>
</evidence>
<dbReference type="Gene3D" id="3.90.180.10">
    <property type="entry name" value="Medium-chain alcohol dehydrogenases, catalytic domain"/>
    <property type="match status" value="1"/>
</dbReference>
<keyword evidence="3 5" id="KW-0862">Zinc</keyword>
<evidence type="ECO:0000313" key="8">
    <source>
        <dbReference type="Proteomes" id="UP000471126"/>
    </source>
</evidence>
<dbReference type="EMBL" id="JAAGWE010000019">
    <property type="protein sequence ID" value="NEM06733.1"/>
    <property type="molecule type" value="Genomic_DNA"/>
</dbReference>
<evidence type="ECO:0000313" key="7">
    <source>
        <dbReference type="EMBL" id="NEM06733.1"/>
    </source>
</evidence>
<name>A0A6P0GHG2_9ACTN</name>
<dbReference type="InterPro" id="IPR011032">
    <property type="entry name" value="GroES-like_sf"/>
</dbReference>
<dbReference type="Pfam" id="PF08240">
    <property type="entry name" value="ADH_N"/>
    <property type="match status" value="1"/>
</dbReference>
<dbReference type="CDD" id="cd08254">
    <property type="entry name" value="hydroxyacyl_CoA_DH"/>
    <property type="match status" value="1"/>
</dbReference>
<comment type="caution">
    <text evidence="7">The sequence shown here is derived from an EMBL/GenBank/DDBJ whole genome shotgun (WGS) entry which is preliminary data.</text>
</comment>
<dbReference type="PANTHER" id="PTHR43401">
    <property type="entry name" value="L-THREONINE 3-DEHYDROGENASE"/>
    <property type="match status" value="1"/>
</dbReference>
<comment type="similarity">
    <text evidence="5">Belongs to the zinc-containing alcohol dehydrogenase family.</text>
</comment>
<keyword evidence="4" id="KW-0560">Oxidoreductase</keyword>
<dbReference type="SUPFAM" id="SSF51735">
    <property type="entry name" value="NAD(P)-binding Rossmann-fold domains"/>
    <property type="match status" value="1"/>
</dbReference>
<comment type="cofactor">
    <cofactor evidence="1 5">
        <name>Zn(2+)</name>
        <dbReference type="ChEBI" id="CHEBI:29105"/>
    </cofactor>
</comment>
<dbReference type="SMART" id="SM00829">
    <property type="entry name" value="PKS_ER"/>
    <property type="match status" value="1"/>
</dbReference>
<evidence type="ECO:0000256" key="4">
    <source>
        <dbReference type="ARBA" id="ARBA00023002"/>
    </source>
</evidence>
<proteinExistence type="inferred from homology"/>
<gene>
    <name evidence="7" type="ORF">GCU54_11995</name>
</gene>
<dbReference type="RefSeq" id="WP_163476873.1">
    <property type="nucleotide sequence ID" value="NZ_JAAGWE010000019.1"/>
</dbReference>
<dbReference type="PROSITE" id="PS00059">
    <property type="entry name" value="ADH_ZINC"/>
    <property type="match status" value="1"/>
</dbReference>
<dbReference type="SUPFAM" id="SSF50129">
    <property type="entry name" value="GroES-like"/>
    <property type="match status" value="1"/>
</dbReference>
<evidence type="ECO:0000259" key="6">
    <source>
        <dbReference type="SMART" id="SM00829"/>
    </source>
</evidence>
<evidence type="ECO:0000256" key="1">
    <source>
        <dbReference type="ARBA" id="ARBA00001947"/>
    </source>
</evidence>
<dbReference type="GO" id="GO:0016491">
    <property type="term" value="F:oxidoreductase activity"/>
    <property type="evidence" value="ECO:0007669"/>
    <property type="project" value="UniProtKB-KW"/>
</dbReference>
<dbReference type="GO" id="GO:0008270">
    <property type="term" value="F:zinc ion binding"/>
    <property type="evidence" value="ECO:0007669"/>
    <property type="project" value="InterPro"/>
</dbReference>
<dbReference type="InterPro" id="IPR020843">
    <property type="entry name" value="ER"/>
</dbReference>
<dbReference type="InterPro" id="IPR050129">
    <property type="entry name" value="Zn_alcohol_dh"/>
</dbReference>
<organism evidence="7 8">
    <name type="scientific">Geodermatophilus normandii</name>
    <dbReference type="NCBI Taxonomy" id="1137989"/>
    <lineage>
        <taxon>Bacteria</taxon>
        <taxon>Bacillati</taxon>
        <taxon>Actinomycetota</taxon>
        <taxon>Actinomycetes</taxon>
        <taxon>Geodermatophilales</taxon>
        <taxon>Geodermatophilaceae</taxon>
        <taxon>Geodermatophilus</taxon>
    </lineage>
</organism>
<dbReference type="InterPro" id="IPR013154">
    <property type="entry name" value="ADH-like_N"/>
</dbReference>
<dbReference type="PANTHER" id="PTHR43401:SF2">
    <property type="entry name" value="L-THREONINE 3-DEHYDROGENASE"/>
    <property type="match status" value="1"/>
</dbReference>
<dbReference type="Proteomes" id="UP000471126">
    <property type="component" value="Unassembled WGS sequence"/>
</dbReference>
<accession>A0A6P0GHG2</accession>
<dbReference type="InterPro" id="IPR002328">
    <property type="entry name" value="ADH_Zn_CS"/>
</dbReference>
<dbReference type="AlphaFoldDB" id="A0A6P0GHG2"/>
<keyword evidence="2 5" id="KW-0479">Metal-binding</keyword>
<evidence type="ECO:0000256" key="3">
    <source>
        <dbReference type="ARBA" id="ARBA00022833"/>
    </source>
</evidence>
<feature type="domain" description="Enoyl reductase (ER)" evidence="6">
    <location>
        <begin position="14"/>
        <end position="349"/>
    </location>
</feature>
<dbReference type="InterPro" id="IPR036291">
    <property type="entry name" value="NAD(P)-bd_dom_sf"/>
</dbReference>
<dbReference type="Pfam" id="PF00107">
    <property type="entry name" value="ADH_zinc_N"/>
    <property type="match status" value="1"/>
</dbReference>
<protein>
    <submittedName>
        <fullName evidence="7">Alcohol dehydrogenase catalytic domain-containing protein</fullName>
    </submittedName>
</protein>
<evidence type="ECO:0000256" key="2">
    <source>
        <dbReference type="ARBA" id="ARBA00022723"/>
    </source>
</evidence>
<sequence length="351" mass="35462">MGGSGLMRAARFNGAGEPLTVQDVAVPRPAPDEVLVRVAATGLCGSDVHIAVEGITPTAFVPITLGHEIAGTVAAVGDAVDGWTVDQRVCVFPVLSDGTCRSCLTGHGEICLDRRIVGIHAEGGLAEYVAVPARNLAAVPDGVPLEQAAVCTDAVVTPFHALTDVARVAPGESVAVIGAGGLGLHAVQIAALSGASPVVAVDTRPAQLERARRSGADVVVDATGESVVDAVRAATGGVGVDVAAEFVGAQATIAQAVECLRTGGRAVVAGLGADPITVLPPTSFVRRQLQLLGSYGGTLVTLHRVLQLLATGRLDLSGSITHTFPLADADAALRTLHEKSGDPQRVVVLPG</sequence>